<sequence length="79" mass="8879">MNSNINETVTKLQELFPKDPIKLVYFDDDVTIKVGATGMMSTPKLSFSVKTKRLKIGEFYSLAKIQEIIEILAEVNADV</sequence>
<dbReference type="RefSeq" id="WP_134908014.1">
    <property type="nucleotide sequence ID" value="NZ_JAJAOX010000095.1"/>
</dbReference>
<reference evidence="1 2" key="1">
    <citation type="journal article" date="2018" name="Front. Microbiol.">
        <title>Comparative Genomics of the Herbivore Gut Symbiont Lactobacillus reuteri Reveals Genetic Diversity and Lifestyle Adaptation.</title>
        <authorList>
            <person name="Zhao J."/>
        </authorList>
    </citation>
    <scope>NUCLEOTIDE SEQUENCE [LARGE SCALE GENOMIC DNA]</scope>
    <source>
        <strain evidence="1 2">LR12</strain>
    </source>
</reference>
<dbReference type="EMBL" id="QGHS01000184">
    <property type="protein sequence ID" value="PWT45446.1"/>
    <property type="molecule type" value="Genomic_DNA"/>
</dbReference>
<dbReference type="Proteomes" id="UP000245866">
    <property type="component" value="Unassembled WGS sequence"/>
</dbReference>
<accession>A0A317GH21</accession>
<organism evidence="1 2">
    <name type="scientific">Limosilactobacillus reuteri</name>
    <name type="common">Lactobacillus reuteri</name>
    <dbReference type="NCBI Taxonomy" id="1598"/>
    <lineage>
        <taxon>Bacteria</taxon>
        <taxon>Bacillati</taxon>
        <taxon>Bacillota</taxon>
        <taxon>Bacilli</taxon>
        <taxon>Lactobacillales</taxon>
        <taxon>Lactobacillaceae</taxon>
        <taxon>Limosilactobacillus</taxon>
    </lineage>
</organism>
<evidence type="ECO:0000313" key="2">
    <source>
        <dbReference type="Proteomes" id="UP000245866"/>
    </source>
</evidence>
<evidence type="ECO:0000313" key="1">
    <source>
        <dbReference type="EMBL" id="PWT45446.1"/>
    </source>
</evidence>
<name>A0A317GH21_LIMRT</name>
<dbReference type="AlphaFoldDB" id="A0A317GH21"/>
<comment type="caution">
    <text evidence="1">The sequence shown here is derived from an EMBL/GenBank/DDBJ whole genome shotgun (WGS) entry which is preliminary data.</text>
</comment>
<gene>
    <name evidence="1" type="ORF">DKZ23_09700</name>
</gene>
<proteinExistence type="predicted"/>
<protein>
    <submittedName>
        <fullName evidence="1">Uncharacterized protein</fullName>
    </submittedName>
</protein>